<dbReference type="Pfam" id="PF00316">
    <property type="entry name" value="FBPase"/>
    <property type="match status" value="1"/>
</dbReference>
<dbReference type="InterPro" id="IPR000146">
    <property type="entry name" value="FBPase_class-1"/>
</dbReference>
<dbReference type="GO" id="GO:0005829">
    <property type="term" value="C:cytosol"/>
    <property type="evidence" value="ECO:0007669"/>
    <property type="project" value="TreeGrafter"/>
</dbReference>
<evidence type="ECO:0000313" key="14">
    <source>
        <dbReference type="Proteomes" id="UP000256774"/>
    </source>
</evidence>
<dbReference type="Pfam" id="PF18913">
    <property type="entry name" value="FBPase_C"/>
    <property type="match status" value="1"/>
</dbReference>
<evidence type="ECO:0000256" key="10">
    <source>
        <dbReference type="RuleBase" id="RU000508"/>
    </source>
</evidence>
<keyword evidence="14" id="KW-1185">Reference proteome</keyword>
<evidence type="ECO:0000256" key="2">
    <source>
        <dbReference type="ARBA" id="ARBA00010941"/>
    </source>
</evidence>
<dbReference type="PIRSF" id="PIRSF000904">
    <property type="entry name" value="FBPtase_SBPase"/>
    <property type="match status" value="1"/>
</dbReference>
<feature type="domain" description="Fructose-1-6-bisphosphatase class 1 C-terminal" evidence="12">
    <location>
        <begin position="201"/>
        <end position="334"/>
    </location>
</feature>
<feature type="domain" description="Fructose-1-6-bisphosphatase class I N-terminal" evidence="11">
    <location>
        <begin position="8"/>
        <end position="197"/>
    </location>
</feature>
<dbReference type="GO" id="GO:0006094">
    <property type="term" value="P:gluconeogenesis"/>
    <property type="evidence" value="ECO:0007669"/>
    <property type="project" value="UniProtKB-UniRule"/>
</dbReference>
<feature type="binding site" evidence="9">
    <location>
        <position position="116"/>
    </location>
    <ligand>
        <name>Mg(2+)</name>
        <dbReference type="ChEBI" id="CHEBI:18420"/>
        <label>2</label>
    </ligand>
</feature>
<comment type="similarity">
    <text evidence="2 9 10">Belongs to the FBPase class 1 family.</text>
</comment>
<feature type="binding site" evidence="9">
    <location>
        <position position="211"/>
    </location>
    <ligand>
        <name>substrate</name>
    </ligand>
</feature>
<feature type="binding site" evidence="9">
    <location>
        <begin position="119"/>
        <end position="122"/>
    </location>
    <ligand>
        <name>substrate</name>
    </ligand>
</feature>
<comment type="catalytic activity">
    <reaction evidence="1 9">
        <text>beta-D-fructose 1,6-bisphosphate + H2O = beta-D-fructose 6-phosphate + phosphate</text>
        <dbReference type="Rhea" id="RHEA:11064"/>
        <dbReference type="ChEBI" id="CHEBI:15377"/>
        <dbReference type="ChEBI" id="CHEBI:32966"/>
        <dbReference type="ChEBI" id="CHEBI:43474"/>
        <dbReference type="ChEBI" id="CHEBI:57634"/>
        <dbReference type="EC" id="3.1.3.11"/>
    </reaction>
</comment>
<dbReference type="PIRSF" id="PIRSF500210">
    <property type="entry name" value="FBPtase"/>
    <property type="match status" value="1"/>
</dbReference>
<dbReference type="OrthoDB" id="9806756at2"/>
<comment type="subcellular location">
    <subcellularLocation>
        <location evidence="9">Cytoplasm</location>
    </subcellularLocation>
</comment>
<reference evidence="13 14" key="1">
    <citation type="submission" date="2018-08" db="EMBL/GenBank/DDBJ databases">
        <title>Genomic Encyclopedia of Type Strains, Phase IV (KMG-IV): sequencing the most valuable type-strain genomes for metagenomic binning, comparative biology and taxonomic classification.</title>
        <authorList>
            <person name="Goeker M."/>
        </authorList>
    </citation>
    <scope>NUCLEOTIDE SEQUENCE [LARGE SCALE GENOMIC DNA]</scope>
    <source>
        <strain evidence="13 14">DSM 26022</strain>
    </source>
</reference>
<keyword evidence="3 9" id="KW-0963">Cytoplasm</keyword>
<evidence type="ECO:0000313" key="13">
    <source>
        <dbReference type="EMBL" id="REH39886.1"/>
    </source>
</evidence>
<name>A0A3E0H825_9GAMM</name>
<dbReference type="RefSeq" id="WP_116206977.1">
    <property type="nucleotide sequence ID" value="NZ_QUNR01000001.1"/>
</dbReference>
<dbReference type="NCBIfam" id="NF006779">
    <property type="entry name" value="PRK09293.1-3"/>
    <property type="match status" value="1"/>
</dbReference>
<dbReference type="Gene3D" id="3.30.540.10">
    <property type="entry name" value="Fructose-1,6-Bisphosphatase, subunit A, domain 1"/>
    <property type="match status" value="1"/>
</dbReference>
<feature type="binding site" evidence="9">
    <location>
        <position position="118"/>
    </location>
    <ligand>
        <name>Mg(2+)</name>
        <dbReference type="ChEBI" id="CHEBI:18420"/>
        <label>1</label>
    </ligand>
</feature>
<dbReference type="GO" id="GO:0042132">
    <property type="term" value="F:fructose 1,6-bisphosphate 1-phosphatase activity"/>
    <property type="evidence" value="ECO:0007669"/>
    <property type="project" value="UniProtKB-UniRule"/>
</dbReference>
<dbReference type="CDD" id="cd00354">
    <property type="entry name" value="FBPase"/>
    <property type="match status" value="1"/>
</dbReference>
<dbReference type="PANTHER" id="PTHR11556">
    <property type="entry name" value="FRUCTOSE-1,6-BISPHOSPHATASE-RELATED"/>
    <property type="match status" value="1"/>
</dbReference>
<evidence type="ECO:0000256" key="7">
    <source>
        <dbReference type="ARBA" id="ARBA00023277"/>
    </source>
</evidence>
<dbReference type="GO" id="GO:0030388">
    <property type="term" value="P:fructose 1,6-bisphosphate metabolic process"/>
    <property type="evidence" value="ECO:0007669"/>
    <property type="project" value="TreeGrafter"/>
</dbReference>
<evidence type="ECO:0000256" key="3">
    <source>
        <dbReference type="ARBA" id="ARBA00022490"/>
    </source>
</evidence>
<dbReference type="InterPro" id="IPR044015">
    <property type="entry name" value="FBPase_C_dom"/>
</dbReference>
<keyword evidence="6 9" id="KW-0460">Magnesium</keyword>
<comment type="caution">
    <text evidence="13">The sequence shown here is derived from an EMBL/GenBank/DDBJ whole genome shotgun (WGS) entry which is preliminary data.</text>
</comment>
<organism evidence="13 14">
    <name type="scientific">Paraperlucidibaca baekdonensis</name>
    <dbReference type="NCBI Taxonomy" id="748120"/>
    <lineage>
        <taxon>Bacteria</taxon>
        <taxon>Pseudomonadati</taxon>
        <taxon>Pseudomonadota</taxon>
        <taxon>Gammaproteobacteria</taxon>
        <taxon>Moraxellales</taxon>
        <taxon>Moraxellaceae</taxon>
        <taxon>Paraperlucidibaca</taxon>
    </lineage>
</organism>
<keyword evidence="5 9" id="KW-0378">Hydrolase</keyword>
<dbReference type="InterPro" id="IPR033391">
    <property type="entry name" value="FBPase_N"/>
</dbReference>
<sequence>MSTAHHITFTDWLHDSQRAHGTLPANLIQTLMVTAEACRRIGAAIGQGALAGVLGAAGSENVQGEDQKKLDVIANDILLQLHSDGSHLAGMASEEMDDPFPVPHPGSSDAYLLLFDPLDGSSNIDINAPVGTIFSVLPAPAGCDARDASVFLQPGSAQVAAGYAIYGPSTQLIITLGHGVHAFTLDRYSGELILTQEHLALPAQTQEFAINMSNQRFWEAPVQTYVTDLLAGKTGPRAKDFNMRWVAAMVADVHRLLSRGGVFLYPLDSKMASKGGKLRLMYEANPMAWLVEQAGGQASTGHQRILDIMPTGLHQRVPVMLGARDEITELTRLHSA</sequence>
<protein>
    <recommendedName>
        <fullName evidence="9">Fructose-1,6-bisphosphatase class 1</fullName>
        <shortName evidence="9">FBPase class 1</shortName>
        <ecNumber evidence="9">3.1.3.11</ecNumber>
    </recommendedName>
    <alternativeName>
        <fullName evidence="9">D-fructose-1,6-bisphosphate 1-phosphohydrolase class 1</fullName>
    </alternativeName>
</protein>
<evidence type="ECO:0000256" key="9">
    <source>
        <dbReference type="HAMAP-Rule" id="MF_01855"/>
    </source>
</evidence>
<feature type="binding site" evidence="9">
    <location>
        <position position="119"/>
    </location>
    <ligand>
        <name>Mg(2+)</name>
        <dbReference type="ChEBI" id="CHEBI:18420"/>
        <label>2</label>
    </ligand>
</feature>
<accession>A0A3E0H825</accession>
<keyword evidence="7 9" id="KW-0119">Carbohydrate metabolism</keyword>
<feature type="binding site" evidence="9">
    <location>
        <position position="116"/>
    </location>
    <ligand>
        <name>Mg(2+)</name>
        <dbReference type="ChEBI" id="CHEBI:18420"/>
        <label>1</label>
    </ligand>
</feature>
<comment type="subunit">
    <text evidence="9">Homotetramer.</text>
</comment>
<comment type="cofactor">
    <cofactor evidence="9">
        <name>Mg(2+)</name>
        <dbReference type="ChEBI" id="CHEBI:18420"/>
    </cofactor>
    <text evidence="9">Binds 2 magnesium ions per subunit.</text>
</comment>
<comment type="caution">
    <text evidence="9">Lacks conserved residue(s) required for the propagation of feature annotation.</text>
</comment>
<dbReference type="Proteomes" id="UP000256774">
    <property type="component" value="Unassembled WGS sequence"/>
</dbReference>
<dbReference type="EMBL" id="QUNR01000001">
    <property type="protein sequence ID" value="REH39886.1"/>
    <property type="molecule type" value="Genomic_DNA"/>
</dbReference>
<dbReference type="FunFam" id="3.40.190.80:FF:000011">
    <property type="entry name" value="Fructose-1,6-bisphosphatase class 1"/>
    <property type="match status" value="1"/>
</dbReference>
<dbReference type="HAMAP" id="MF_01855">
    <property type="entry name" value="FBPase_class1"/>
    <property type="match status" value="1"/>
</dbReference>
<evidence type="ECO:0000256" key="4">
    <source>
        <dbReference type="ARBA" id="ARBA00022723"/>
    </source>
</evidence>
<evidence type="ECO:0000259" key="12">
    <source>
        <dbReference type="Pfam" id="PF18913"/>
    </source>
</evidence>
<keyword evidence="4 9" id="KW-0479">Metal-binding</keyword>
<dbReference type="GO" id="GO:0005986">
    <property type="term" value="P:sucrose biosynthetic process"/>
    <property type="evidence" value="ECO:0007669"/>
    <property type="project" value="TreeGrafter"/>
</dbReference>
<dbReference type="GO" id="GO:0006000">
    <property type="term" value="P:fructose metabolic process"/>
    <property type="evidence" value="ECO:0007669"/>
    <property type="project" value="TreeGrafter"/>
</dbReference>
<evidence type="ECO:0000256" key="1">
    <source>
        <dbReference type="ARBA" id="ARBA00001273"/>
    </source>
</evidence>
<evidence type="ECO:0000259" key="11">
    <source>
        <dbReference type="Pfam" id="PF00316"/>
    </source>
</evidence>
<dbReference type="SUPFAM" id="SSF56655">
    <property type="entry name" value="Carbohydrate phosphatase"/>
    <property type="match status" value="1"/>
</dbReference>
<dbReference type="GO" id="GO:0000287">
    <property type="term" value="F:magnesium ion binding"/>
    <property type="evidence" value="ECO:0007669"/>
    <property type="project" value="UniProtKB-UniRule"/>
</dbReference>
<feature type="binding site" evidence="9">
    <location>
        <position position="283"/>
    </location>
    <ligand>
        <name>Mg(2+)</name>
        <dbReference type="ChEBI" id="CHEBI:18420"/>
        <label>2</label>
    </ligand>
</feature>
<dbReference type="NCBIfam" id="NF006780">
    <property type="entry name" value="PRK09293.1-4"/>
    <property type="match status" value="1"/>
</dbReference>
<evidence type="ECO:0000256" key="5">
    <source>
        <dbReference type="ARBA" id="ARBA00022801"/>
    </source>
</evidence>
<evidence type="ECO:0000256" key="8">
    <source>
        <dbReference type="ARBA" id="ARBA00024331"/>
    </source>
</evidence>
<dbReference type="Gene3D" id="3.40.190.80">
    <property type="match status" value="1"/>
</dbReference>
<dbReference type="PRINTS" id="PR00115">
    <property type="entry name" value="F16BPHPHTASE"/>
</dbReference>
<dbReference type="EC" id="3.1.3.11" evidence="9"/>
<dbReference type="GO" id="GO:0006002">
    <property type="term" value="P:fructose 6-phosphate metabolic process"/>
    <property type="evidence" value="ECO:0007669"/>
    <property type="project" value="TreeGrafter"/>
</dbReference>
<feature type="binding site" evidence="9">
    <location>
        <position position="94"/>
    </location>
    <ligand>
        <name>Mg(2+)</name>
        <dbReference type="ChEBI" id="CHEBI:18420"/>
        <label>1</label>
    </ligand>
</feature>
<dbReference type="AlphaFoldDB" id="A0A3E0H825"/>
<proteinExistence type="inferred from homology"/>
<gene>
    <name evidence="9" type="primary">fbp</name>
    <name evidence="13" type="ORF">DFR26_0080</name>
</gene>
<evidence type="ECO:0000256" key="6">
    <source>
        <dbReference type="ARBA" id="ARBA00022842"/>
    </source>
</evidence>
<feature type="binding site" evidence="9">
    <location>
        <position position="277"/>
    </location>
    <ligand>
        <name>substrate</name>
    </ligand>
</feature>
<comment type="pathway">
    <text evidence="8">Carbohydrate biosynthesis.</text>
</comment>
<dbReference type="InterPro" id="IPR028343">
    <property type="entry name" value="FBPtase"/>
</dbReference>
<dbReference type="PANTHER" id="PTHR11556:SF35">
    <property type="entry name" value="SEDOHEPTULOSE-1,7-BISPHOSPHATASE, CHLOROPLASTIC"/>
    <property type="match status" value="1"/>
</dbReference>